<protein>
    <recommendedName>
        <fullName evidence="4">DUF302 domain-containing protein</fullName>
    </recommendedName>
</protein>
<dbReference type="RefSeq" id="WP_130535339.1">
    <property type="nucleotide sequence ID" value="NZ_SHMG01000010.1"/>
</dbReference>
<evidence type="ECO:0000313" key="3">
    <source>
        <dbReference type="Proteomes" id="UP000294164"/>
    </source>
</evidence>
<sequence length="148" mass="16618">MKTLVSLSLLLTFLPALSVRAQTSCNTRDIIVVEIDNDVGGMERLKFNGEAIAPPAAFDEFHKRCAKITVVLATPRVRLSQLQAFPFFLGKIGVPVDETNFFIFEADPSNSQARGMTYLKNFKTIPFTRDPRELLRITASPPKQNDFR</sequence>
<proteinExistence type="predicted"/>
<evidence type="ECO:0008006" key="4">
    <source>
        <dbReference type="Google" id="ProtNLM"/>
    </source>
</evidence>
<evidence type="ECO:0000256" key="1">
    <source>
        <dbReference type="SAM" id="SignalP"/>
    </source>
</evidence>
<feature type="signal peptide" evidence="1">
    <location>
        <begin position="1"/>
        <end position="21"/>
    </location>
</feature>
<accession>A0A4Q8M0Z6</accession>
<feature type="chain" id="PRO_5020319339" description="DUF302 domain-containing protein" evidence="1">
    <location>
        <begin position="22"/>
        <end position="148"/>
    </location>
</feature>
<name>A0A4Q8M0Z6_9GAMM</name>
<gene>
    <name evidence="2" type="ORF">EA655_15180</name>
</gene>
<dbReference type="EMBL" id="SHMG01000010">
    <property type="protein sequence ID" value="TAA39248.1"/>
    <property type="molecule type" value="Genomic_DNA"/>
</dbReference>
<keyword evidence="1" id="KW-0732">Signal</keyword>
<evidence type="ECO:0000313" key="2">
    <source>
        <dbReference type="EMBL" id="TAA39248.1"/>
    </source>
</evidence>
<reference evidence="2 3" key="1">
    <citation type="submission" date="2019-02" db="EMBL/GenBank/DDBJ databases">
        <title>WGS of Pseudoxanthomonas species novum from clinical isolates.</title>
        <authorList>
            <person name="Bernier A.-M."/>
            <person name="Bernard K."/>
            <person name="Vachon A."/>
        </authorList>
    </citation>
    <scope>NUCLEOTIDE SEQUENCE [LARGE SCALE GENOMIC DNA]</scope>
    <source>
        <strain evidence="2 3">NML130969</strain>
    </source>
</reference>
<dbReference type="Proteomes" id="UP000294164">
    <property type="component" value="Unassembled WGS sequence"/>
</dbReference>
<dbReference type="AlphaFoldDB" id="A0A4Q8M0Z6"/>
<organism evidence="2 3">
    <name type="scientific">Pseudoxanthomonas winnipegensis</name>
    <dbReference type="NCBI Taxonomy" id="2480810"/>
    <lineage>
        <taxon>Bacteria</taxon>
        <taxon>Pseudomonadati</taxon>
        <taxon>Pseudomonadota</taxon>
        <taxon>Gammaproteobacteria</taxon>
        <taxon>Lysobacterales</taxon>
        <taxon>Lysobacteraceae</taxon>
        <taxon>Pseudoxanthomonas</taxon>
    </lineage>
</organism>
<comment type="caution">
    <text evidence="2">The sequence shown here is derived from an EMBL/GenBank/DDBJ whole genome shotgun (WGS) entry which is preliminary data.</text>
</comment>
<dbReference type="OrthoDB" id="6059148at2"/>